<evidence type="ECO:0000256" key="3">
    <source>
        <dbReference type="ARBA" id="ARBA00022553"/>
    </source>
</evidence>
<evidence type="ECO:0000256" key="2">
    <source>
        <dbReference type="ARBA" id="ARBA00012438"/>
    </source>
</evidence>
<keyword evidence="9" id="KW-0175">Coiled coil</keyword>
<dbReference type="GO" id="GO:0000156">
    <property type="term" value="F:phosphorelay response regulator activity"/>
    <property type="evidence" value="ECO:0007669"/>
    <property type="project" value="TreeGrafter"/>
</dbReference>
<protein>
    <recommendedName>
        <fullName evidence="2">histidine kinase</fullName>
        <ecNumber evidence="2">2.7.13.3</ecNumber>
    </recommendedName>
</protein>
<dbReference type="InterPro" id="IPR036890">
    <property type="entry name" value="HATPase_C_sf"/>
</dbReference>
<keyword evidence="10" id="KW-0472">Membrane</keyword>
<feature type="transmembrane region" description="Helical" evidence="10">
    <location>
        <begin position="355"/>
        <end position="375"/>
    </location>
</feature>
<evidence type="ECO:0000256" key="8">
    <source>
        <dbReference type="ARBA" id="ARBA00023012"/>
    </source>
</evidence>
<dbReference type="Proteomes" id="UP000198393">
    <property type="component" value="Unassembled WGS sequence"/>
</dbReference>
<keyword evidence="5" id="KW-0547">Nucleotide-binding</keyword>
<dbReference type="PROSITE" id="PS50109">
    <property type="entry name" value="HIS_KIN"/>
    <property type="match status" value="1"/>
</dbReference>
<dbReference type="InterPro" id="IPR050351">
    <property type="entry name" value="BphY/WalK/GraS-like"/>
</dbReference>
<keyword evidence="7" id="KW-0067">ATP-binding</keyword>
<feature type="coiled-coil region" evidence="9">
    <location>
        <begin position="381"/>
        <end position="412"/>
    </location>
</feature>
<dbReference type="InterPro" id="IPR003661">
    <property type="entry name" value="HisK_dim/P_dom"/>
</dbReference>
<dbReference type="OrthoDB" id="1414490at2"/>
<evidence type="ECO:0000256" key="5">
    <source>
        <dbReference type="ARBA" id="ARBA00022741"/>
    </source>
</evidence>
<dbReference type="FunFam" id="3.30.565.10:FF:000006">
    <property type="entry name" value="Sensor histidine kinase WalK"/>
    <property type="match status" value="1"/>
</dbReference>
<dbReference type="EMBL" id="FZPD01000007">
    <property type="protein sequence ID" value="SNT38480.1"/>
    <property type="molecule type" value="Genomic_DNA"/>
</dbReference>
<dbReference type="Gene3D" id="1.10.287.130">
    <property type="match status" value="1"/>
</dbReference>
<dbReference type="SUPFAM" id="SSF49785">
    <property type="entry name" value="Galactose-binding domain-like"/>
    <property type="match status" value="1"/>
</dbReference>
<proteinExistence type="predicted"/>
<sequence>MYILPLLGLSQVKIAGEKITRLNGDWNLVLNQFLSYEETFEVQGEPLYVPSTWNQFQVDGEEFSGQGYGTYFKTIELSEKDQDYIIYVRPVGIAYSIYVNDILLGHVGNPSKDPAKEEPKIQTDIYQIPQEFSGKTITIILHISNYSHRNGGLWYAPEVAEADYFYDTHLKRTIINMLVLGSILIIMCYHLFLFILRPKERYSLYFSLTCLCLLVHSMSQGDIPILYLFPETPWHVVVKMSYVTLFTIGSLNLMFIRELYPELVSKKVNTLVAFISFLGGLFGVIFAPAISNYLVLPFQIITMTVGIYLLVVMIIASSRNLNGARILLIGYTITFLAAIHDVLNSQFIIESTPAIQYGVFIYVLTLSMVLAKRFTNSITINERLRFELNEFNNELEDRVEQRTSELINQKELVAEQNEELNQIMTVLAHDLKSPLLNINSLSQMMVKQEKEKLKESSAIMQKIAKDGVEMIDRLISLKKFENEDIGERFKPINISQLMELKILEFSPQAKLKSQTIKSNIKEDIVLSTSERHFSKVIENLLSNAIKFSPIKSEIKLTLTSSNKLIQLFVSDEGPGFSSEDKELIFRKFQRLSATPTAGESSSGLGLSIVNTLVKKLGGKIQLNSEEGKGSEFNLIFPSS</sequence>
<evidence type="ECO:0000256" key="1">
    <source>
        <dbReference type="ARBA" id="ARBA00000085"/>
    </source>
</evidence>
<dbReference type="CDD" id="cd00082">
    <property type="entry name" value="HisKA"/>
    <property type="match status" value="1"/>
</dbReference>
<comment type="catalytic activity">
    <reaction evidence="1">
        <text>ATP + protein L-histidine = ADP + protein N-phospho-L-histidine.</text>
        <dbReference type="EC" id="2.7.13.3"/>
    </reaction>
</comment>
<dbReference type="GO" id="GO:0000155">
    <property type="term" value="F:phosphorelay sensor kinase activity"/>
    <property type="evidence" value="ECO:0007669"/>
    <property type="project" value="InterPro"/>
</dbReference>
<gene>
    <name evidence="12" type="ORF">SAMN05421640_3687</name>
</gene>
<dbReference type="InterPro" id="IPR011623">
    <property type="entry name" value="7TMR_DISM_rcpt_extracell_dom1"/>
</dbReference>
<dbReference type="Pfam" id="PF02518">
    <property type="entry name" value="HATPase_c"/>
    <property type="match status" value="1"/>
</dbReference>
<dbReference type="RefSeq" id="WP_089358350.1">
    <property type="nucleotide sequence ID" value="NZ_FZPD01000007.1"/>
</dbReference>
<feature type="transmembrane region" description="Helical" evidence="10">
    <location>
        <begin position="296"/>
        <end position="316"/>
    </location>
</feature>
<evidence type="ECO:0000313" key="12">
    <source>
        <dbReference type="EMBL" id="SNT38480.1"/>
    </source>
</evidence>
<name>A0A239M7R4_EKHLU</name>
<dbReference type="InterPro" id="IPR004358">
    <property type="entry name" value="Sig_transdc_His_kin-like_C"/>
</dbReference>
<dbReference type="GO" id="GO:0030295">
    <property type="term" value="F:protein kinase activator activity"/>
    <property type="evidence" value="ECO:0007669"/>
    <property type="project" value="TreeGrafter"/>
</dbReference>
<feature type="transmembrane region" description="Helical" evidence="10">
    <location>
        <begin position="328"/>
        <end position="349"/>
    </location>
</feature>
<dbReference type="InterPro" id="IPR003594">
    <property type="entry name" value="HATPase_dom"/>
</dbReference>
<evidence type="ECO:0000313" key="13">
    <source>
        <dbReference type="Proteomes" id="UP000198393"/>
    </source>
</evidence>
<evidence type="ECO:0000256" key="6">
    <source>
        <dbReference type="ARBA" id="ARBA00022777"/>
    </source>
</evidence>
<accession>A0A239M7R4</accession>
<evidence type="ECO:0000256" key="7">
    <source>
        <dbReference type="ARBA" id="ARBA00022840"/>
    </source>
</evidence>
<dbReference type="Gene3D" id="3.30.565.10">
    <property type="entry name" value="Histidine kinase-like ATPase, C-terminal domain"/>
    <property type="match status" value="1"/>
</dbReference>
<dbReference type="SMART" id="SM00387">
    <property type="entry name" value="HATPase_c"/>
    <property type="match status" value="1"/>
</dbReference>
<dbReference type="InterPro" id="IPR036097">
    <property type="entry name" value="HisK_dim/P_sf"/>
</dbReference>
<evidence type="ECO:0000256" key="10">
    <source>
        <dbReference type="SAM" id="Phobius"/>
    </source>
</evidence>
<dbReference type="EC" id="2.7.13.3" evidence="2"/>
<dbReference type="SUPFAM" id="SSF47384">
    <property type="entry name" value="Homodimeric domain of signal transducing histidine kinase"/>
    <property type="match status" value="1"/>
</dbReference>
<dbReference type="SUPFAM" id="SSF55874">
    <property type="entry name" value="ATPase domain of HSP90 chaperone/DNA topoisomerase II/histidine kinase"/>
    <property type="match status" value="1"/>
</dbReference>
<evidence type="ECO:0000256" key="9">
    <source>
        <dbReference type="SAM" id="Coils"/>
    </source>
</evidence>
<keyword evidence="4" id="KW-0808">Transferase</keyword>
<keyword evidence="6 12" id="KW-0418">Kinase</keyword>
<dbReference type="SMART" id="SM00388">
    <property type="entry name" value="HisKA"/>
    <property type="match status" value="1"/>
</dbReference>
<dbReference type="InterPro" id="IPR008979">
    <property type="entry name" value="Galactose-bd-like_sf"/>
</dbReference>
<feature type="transmembrane region" description="Helical" evidence="10">
    <location>
        <begin position="202"/>
        <end position="219"/>
    </location>
</feature>
<keyword evidence="13" id="KW-1185">Reference proteome</keyword>
<dbReference type="AlphaFoldDB" id="A0A239M7R4"/>
<keyword evidence="10" id="KW-0812">Transmembrane</keyword>
<feature type="transmembrane region" description="Helical" evidence="10">
    <location>
        <begin position="239"/>
        <end position="256"/>
    </location>
</feature>
<dbReference type="Pfam" id="PF07695">
    <property type="entry name" value="7TMR-DISM_7TM"/>
    <property type="match status" value="1"/>
</dbReference>
<feature type="transmembrane region" description="Helical" evidence="10">
    <location>
        <begin position="268"/>
        <end position="290"/>
    </location>
</feature>
<dbReference type="PANTHER" id="PTHR42878:SF7">
    <property type="entry name" value="SENSOR HISTIDINE KINASE GLRK"/>
    <property type="match status" value="1"/>
</dbReference>
<feature type="domain" description="Histidine kinase" evidence="11">
    <location>
        <begin position="426"/>
        <end position="639"/>
    </location>
</feature>
<dbReference type="PANTHER" id="PTHR42878">
    <property type="entry name" value="TWO-COMPONENT HISTIDINE KINASE"/>
    <property type="match status" value="1"/>
</dbReference>
<dbReference type="Gene3D" id="2.60.120.260">
    <property type="entry name" value="Galactose-binding domain-like"/>
    <property type="match status" value="1"/>
</dbReference>
<keyword evidence="10" id="KW-1133">Transmembrane helix</keyword>
<feature type="transmembrane region" description="Helical" evidence="10">
    <location>
        <begin position="174"/>
        <end position="195"/>
    </location>
</feature>
<keyword evidence="3" id="KW-0597">Phosphoprotein</keyword>
<dbReference type="CDD" id="cd00075">
    <property type="entry name" value="HATPase"/>
    <property type="match status" value="1"/>
</dbReference>
<keyword evidence="8" id="KW-0902">Two-component regulatory system</keyword>
<dbReference type="PRINTS" id="PR00344">
    <property type="entry name" value="BCTRLSENSOR"/>
</dbReference>
<evidence type="ECO:0000259" key="11">
    <source>
        <dbReference type="PROSITE" id="PS50109"/>
    </source>
</evidence>
<dbReference type="GO" id="GO:0005524">
    <property type="term" value="F:ATP binding"/>
    <property type="evidence" value="ECO:0007669"/>
    <property type="project" value="UniProtKB-KW"/>
</dbReference>
<dbReference type="GO" id="GO:0007234">
    <property type="term" value="P:osmosensory signaling via phosphorelay pathway"/>
    <property type="evidence" value="ECO:0007669"/>
    <property type="project" value="TreeGrafter"/>
</dbReference>
<reference evidence="12 13" key="1">
    <citation type="submission" date="2017-06" db="EMBL/GenBank/DDBJ databases">
        <authorList>
            <person name="Kim H.J."/>
            <person name="Triplett B.A."/>
        </authorList>
    </citation>
    <scope>NUCLEOTIDE SEQUENCE [LARGE SCALE GENOMIC DNA]</scope>
    <source>
        <strain evidence="12 13">DSM 19307</strain>
    </source>
</reference>
<organism evidence="12 13">
    <name type="scientific">Ekhidna lutea</name>
    <dbReference type="NCBI Taxonomy" id="447679"/>
    <lineage>
        <taxon>Bacteria</taxon>
        <taxon>Pseudomonadati</taxon>
        <taxon>Bacteroidota</taxon>
        <taxon>Cytophagia</taxon>
        <taxon>Cytophagales</taxon>
        <taxon>Reichenbachiellaceae</taxon>
        <taxon>Ekhidna</taxon>
    </lineage>
</organism>
<dbReference type="InterPro" id="IPR005467">
    <property type="entry name" value="His_kinase_dom"/>
</dbReference>
<evidence type="ECO:0000256" key="4">
    <source>
        <dbReference type="ARBA" id="ARBA00022679"/>
    </source>
</evidence>